<dbReference type="PRINTS" id="PR00385">
    <property type="entry name" value="P450"/>
</dbReference>
<evidence type="ECO:0000256" key="2">
    <source>
        <dbReference type="ARBA" id="ARBA00022617"/>
    </source>
</evidence>
<dbReference type="PRINTS" id="PR00359">
    <property type="entry name" value="BP450"/>
</dbReference>
<dbReference type="Gene3D" id="1.10.630.10">
    <property type="entry name" value="Cytochrome P450"/>
    <property type="match status" value="1"/>
</dbReference>
<dbReference type="AlphaFoldDB" id="A0A840P9X8"/>
<evidence type="ECO:0000313" key="9">
    <source>
        <dbReference type="Proteomes" id="UP000578449"/>
    </source>
</evidence>
<dbReference type="CDD" id="cd11030">
    <property type="entry name" value="CYP105-like"/>
    <property type="match status" value="1"/>
</dbReference>
<dbReference type="PANTHER" id="PTHR46696:SF1">
    <property type="entry name" value="CYTOCHROME P450 YJIB-RELATED"/>
    <property type="match status" value="1"/>
</dbReference>
<keyword evidence="9" id="KW-1185">Reference proteome</keyword>
<evidence type="ECO:0000256" key="7">
    <source>
        <dbReference type="RuleBase" id="RU000461"/>
    </source>
</evidence>
<dbReference type="SUPFAM" id="SSF48264">
    <property type="entry name" value="Cytochrome P450"/>
    <property type="match status" value="1"/>
</dbReference>
<reference evidence="8 9" key="1">
    <citation type="submission" date="2020-08" db="EMBL/GenBank/DDBJ databases">
        <title>Genomic Encyclopedia of Type Strains, Phase IV (KMG-IV): sequencing the most valuable type-strain genomes for metagenomic binning, comparative biology and taxonomic classification.</title>
        <authorList>
            <person name="Goeker M."/>
        </authorList>
    </citation>
    <scope>NUCLEOTIDE SEQUENCE [LARGE SCALE GENOMIC DNA]</scope>
    <source>
        <strain evidence="8 9">DSM 45615</strain>
    </source>
</reference>
<keyword evidence="5 7" id="KW-0408">Iron</keyword>
<gene>
    <name evidence="8" type="ORF">HNP84_005190</name>
</gene>
<dbReference type="PANTHER" id="PTHR46696">
    <property type="entry name" value="P450, PUTATIVE (EUROFUNG)-RELATED"/>
    <property type="match status" value="1"/>
</dbReference>
<organism evidence="8 9">
    <name type="scientific">Thermocatellispora tengchongensis</name>
    <dbReference type="NCBI Taxonomy" id="1073253"/>
    <lineage>
        <taxon>Bacteria</taxon>
        <taxon>Bacillati</taxon>
        <taxon>Actinomycetota</taxon>
        <taxon>Actinomycetes</taxon>
        <taxon>Streptosporangiales</taxon>
        <taxon>Streptosporangiaceae</taxon>
        <taxon>Thermocatellispora</taxon>
    </lineage>
</organism>
<dbReference type="FunFam" id="1.10.630.10:FF:000018">
    <property type="entry name" value="Cytochrome P450 monooxygenase"/>
    <property type="match status" value="1"/>
</dbReference>
<dbReference type="GO" id="GO:0016705">
    <property type="term" value="F:oxidoreductase activity, acting on paired donors, with incorporation or reduction of molecular oxygen"/>
    <property type="evidence" value="ECO:0007669"/>
    <property type="project" value="InterPro"/>
</dbReference>
<dbReference type="PROSITE" id="PS00086">
    <property type="entry name" value="CYTOCHROME_P450"/>
    <property type="match status" value="1"/>
</dbReference>
<keyword evidence="3 7" id="KW-0479">Metal-binding</keyword>
<evidence type="ECO:0000256" key="6">
    <source>
        <dbReference type="ARBA" id="ARBA00023033"/>
    </source>
</evidence>
<evidence type="ECO:0000256" key="5">
    <source>
        <dbReference type="ARBA" id="ARBA00023004"/>
    </source>
</evidence>
<dbReference type="InterPro" id="IPR002397">
    <property type="entry name" value="Cyt_P450_B"/>
</dbReference>
<dbReference type="GO" id="GO:0020037">
    <property type="term" value="F:heme binding"/>
    <property type="evidence" value="ECO:0007669"/>
    <property type="project" value="InterPro"/>
</dbReference>
<accession>A0A840P9X8</accession>
<dbReference type="RefSeq" id="WP_221336723.1">
    <property type="nucleotide sequence ID" value="NZ_BAABIX010000002.1"/>
</dbReference>
<proteinExistence type="inferred from homology"/>
<dbReference type="Proteomes" id="UP000578449">
    <property type="component" value="Unassembled WGS sequence"/>
</dbReference>
<dbReference type="Pfam" id="PF00067">
    <property type="entry name" value="p450"/>
    <property type="match status" value="1"/>
</dbReference>
<comment type="similarity">
    <text evidence="1 7">Belongs to the cytochrome P450 family.</text>
</comment>
<dbReference type="GO" id="GO:0005506">
    <property type="term" value="F:iron ion binding"/>
    <property type="evidence" value="ECO:0007669"/>
    <property type="project" value="InterPro"/>
</dbReference>
<protein>
    <submittedName>
        <fullName evidence="8">Cytochrome P450</fullName>
    </submittedName>
</protein>
<dbReference type="InterPro" id="IPR036396">
    <property type="entry name" value="Cyt_P450_sf"/>
</dbReference>
<evidence type="ECO:0000256" key="1">
    <source>
        <dbReference type="ARBA" id="ARBA00010617"/>
    </source>
</evidence>
<dbReference type="InterPro" id="IPR001128">
    <property type="entry name" value="Cyt_P450"/>
</dbReference>
<dbReference type="InterPro" id="IPR017972">
    <property type="entry name" value="Cyt_P450_CS"/>
</dbReference>
<sequence>MNATTPFPIDRECPFAPPAEYARLREEEPVKRVTLPTGKQAWIVTRYADVRRLLADPRLSSDPRRPNFPALGIGEQEAAARSRPFIRTDPPEHTRHRRMLQAEFTVKRVKGMRPAIQATVDRLIDRMLADGPPVDLVPAFANAVSTSTVLNLVGVPADDLEFFRDVTRVSGGRGSDAREIGEALGNMFRMLGELIAERKRNPGEDLLSKLVVNHLAQGVVTEQELLSTIGITIIAGRETTTSMISLGTLMLLERPETLAELRNAPHLLPAAVEELLRALSVADSIPLRVATEDIEVAGTVIPAGDGVICLLAAADHDPEVFPDPGRLDLTRVNRSHMAFGYGIHQCIGQNLARLELEIALGTLIARIPGLKLAVPFDRLDFKHDSATFGIESMPVTW</sequence>
<evidence type="ECO:0000313" key="8">
    <source>
        <dbReference type="EMBL" id="MBB5135446.1"/>
    </source>
</evidence>
<keyword evidence="2 7" id="KW-0349">Heme</keyword>
<keyword evidence="6 7" id="KW-0503">Monooxygenase</keyword>
<evidence type="ECO:0000256" key="3">
    <source>
        <dbReference type="ARBA" id="ARBA00022723"/>
    </source>
</evidence>
<keyword evidence="4 7" id="KW-0560">Oxidoreductase</keyword>
<comment type="caution">
    <text evidence="8">The sequence shown here is derived from an EMBL/GenBank/DDBJ whole genome shotgun (WGS) entry which is preliminary data.</text>
</comment>
<dbReference type="GO" id="GO:0004497">
    <property type="term" value="F:monooxygenase activity"/>
    <property type="evidence" value="ECO:0007669"/>
    <property type="project" value="UniProtKB-KW"/>
</dbReference>
<name>A0A840P9X8_9ACTN</name>
<evidence type="ECO:0000256" key="4">
    <source>
        <dbReference type="ARBA" id="ARBA00023002"/>
    </source>
</evidence>
<dbReference type="EMBL" id="JACHGN010000011">
    <property type="protein sequence ID" value="MBB5135446.1"/>
    <property type="molecule type" value="Genomic_DNA"/>
</dbReference>